<feature type="non-terminal residue" evidence="7">
    <location>
        <position position="1159"/>
    </location>
</feature>
<dbReference type="Pfam" id="PF05110">
    <property type="entry name" value="AF-4"/>
    <property type="match status" value="1"/>
</dbReference>
<feature type="region of interest" description="Disordered" evidence="5">
    <location>
        <begin position="67"/>
        <end position="309"/>
    </location>
</feature>
<dbReference type="GO" id="GO:0010468">
    <property type="term" value="P:regulation of gene expression"/>
    <property type="evidence" value="ECO:0007669"/>
    <property type="project" value="InterPro"/>
</dbReference>
<keyword evidence="4" id="KW-0539">Nucleus</keyword>
<feature type="compositionally biased region" description="Polar residues" evidence="5">
    <location>
        <begin position="881"/>
        <end position="897"/>
    </location>
</feature>
<feature type="compositionally biased region" description="Low complexity" evidence="5">
    <location>
        <begin position="117"/>
        <end position="131"/>
    </location>
</feature>
<protein>
    <submittedName>
        <fullName evidence="7">AFF4 protein</fullName>
    </submittedName>
</protein>
<feature type="compositionally biased region" description="Polar residues" evidence="5">
    <location>
        <begin position="1062"/>
        <end position="1082"/>
    </location>
</feature>
<feature type="region of interest" description="Disordered" evidence="5">
    <location>
        <begin position="717"/>
        <end position="903"/>
    </location>
</feature>
<feature type="compositionally biased region" description="Basic and acidic residues" evidence="5">
    <location>
        <begin position="567"/>
        <end position="585"/>
    </location>
</feature>
<feature type="compositionally biased region" description="Polar residues" evidence="5">
    <location>
        <begin position="548"/>
        <end position="559"/>
    </location>
</feature>
<feature type="compositionally biased region" description="Polar residues" evidence="5">
    <location>
        <begin position="663"/>
        <end position="676"/>
    </location>
</feature>
<feature type="non-terminal residue" evidence="7">
    <location>
        <position position="1"/>
    </location>
</feature>
<comment type="caution">
    <text evidence="7">The sequence shown here is derived from an EMBL/GenBank/DDBJ whole genome shotgun (WGS) entry which is preliminary data.</text>
</comment>
<feature type="compositionally biased region" description="Polar residues" evidence="5">
    <location>
        <begin position="478"/>
        <end position="500"/>
    </location>
</feature>
<dbReference type="Proteomes" id="UP000541181">
    <property type="component" value="Unassembled WGS sequence"/>
</dbReference>
<dbReference type="AlphaFoldDB" id="A0A7K5GMU0"/>
<keyword evidence="8" id="KW-1185">Reference proteome</keyword>
<feature type="compositionally biased region" description="Basic and acidic residues" evidence="5">
    <location>
        <begin position="195"/>
        <end position="214"/>
    </location>
</feature>
<evidence type="ECO:0000256" key="4">
    <source>
        <dbReference type="ARBA" id="ARBA00023242"/>
    </source>
</evidence>
<dbReference type="PANTHER" id="PTHR10528:SF15">
    <property type="entry name" value="AF4_FMR2 FAMILY MEMBER 4"/>
    <property type="match status" value="1"/>
</dbReference>
<feature type="compositionally biased region" description="Basic and acidic residues" evidence="5">
    <location>
        <begin position="768"/>
        <end position="788"/>
    </location>
</feature>
<feature type="compositionally biased region" description="Polar residues" evidence="5">
    <location>
        <begin position="513"/>
        <end position="541"/>
    </location>
</feature>
<feature type="compositionally biased region" description="Basic and acidic residues" evidence="5">
    <location>
        <begin position="1"/>
        <end position="19"/>
    </location>
</feature>
<feature type="compositionally biased region" description="Low complexity" evidence="5">
    <location>
        <begin position="429"/>
        <end position="461"/>
    </location>
</feature>
<feature type="domain" description="AF4/FMR2 C-terminal homology" evidence="6">
    <location>
        <begin position="898"/>
        <end position="1159"/>
    </location>
</feature>
<dbReference type="GO" id="GO:0032783">
    <property type="term" value="C:super elongation complex"/>
    <property type="evidence" value="ECO:0007669"/>
    <property type="project" value="TreeGrafter"/>
</dbReference>
<dbReference type="Gene3D" id="6.10.250.2670">
    <property type="match status" value="1"/>
</dbReference>
<evidence type="ECO:0000256" key="3">
    <source>
        <dbReference type="ARBA" id="ARBA00022553"/>
    </source>
</evidence>
<feature type="compositionally biased region" description="Basic and acidic residues" evidence="5">
    <location>
        <begin position="728"/>
        <end position="759"/>
    </location>
</feature>
<feature type="compositionally biased region" description="Polar residues" evidence="5">
    <location>
        <begin position="132"/>
        <end position="147"/>
    </location>
</feature>
<feature type="compositionally biased region" description="Polar residues" evidence="5">
    <location>
        <begin position="218"/>
        <end position="233"/>
    </location>
</feature>
<feature type="region of interest" description="Disordered" evidence="5">
    <location>
        <begin position="322"/>
        <end position="690"/>
    </location>
</feature>
<comment type="subcellular location">
    <subcellularLocation>
        <location evidence="1">Nucleus</location>
    </subcellularLocation>
</comment>
<keyword evidence="3" id="KW-0597">Phosphoprotein</keyword>
<feature type="compositionally biased region" description="Polar residues" evidence="5">
    <location>
        <begin position="348"/>
        <end position="374"/>
    </location>
</feature>
<feature type="compositionally biased region" description="Basic and acidic residues" evidence="5">
    <location>
        <begin position="798"/>
        <end position="810"/>
    </location>
</feature>
<proteinExistence type="inferred from homology"/>
<evidence type="ECO:0000259" key="6">
    <source>
        <dbReference type="Pfam" id="PF18876"/>
    </source>
</evidence>
<feature type="compositionally biased region" description="Basic and acidic residues" evidence="5">
    <location>
        <begin position="612"/>
        <end position="626"/>
    </location>
</feature>
<gene>
    <name evidence="7" type="primary">Aff4</name>
    <name evidence="7" type="ORF">CHUBUR_R08056</name>
</gene>
<evidence type="ECO:0000313" key="7">
    <source>
        <dbReference type="EMBL" id="NWS58361.1"/>
    </source>
</evidence>
<dbReference type="EMBL" id="VZRC01000330">
    <property type="protein sequence ID" value="NWS58361.1"/>
    <property type="molecule type" value="Genomic_DNA"/>
</dbReference>
<comment type="similarity">
    <text evidence="2">Belongs to the AF4 family.</text>
</comment>
<dbReference type="OrthoDB" id="6382204at2759"/>
<feature type="compositionally biased region" description="Basic residues" evidence="5">
    <location>
        <begin position="598"/>
        <end position="611"/>
    </location>
</feature>
<dbReference type="Pfam" id="PF18876">
    <property type="entry name" value="AFF4_CHD"/>
    <property type="match status" value="1"/>
</dbReference>
<name>A0A7K5GMU0_9AVES</name>
<evidence type="ECO:0000256" key="2">
    <source>
        <dbReference type="ARBA" id="ARBA00007354"/>
    </source>
</evidence>
<dbReference type="PANTHER" id="PTHR10528">
    <property type="entry name" value="AF4/FMR2 FAMILY MEMBER"/>
    <property type="match status" value="1"/>
</dbReference>
<evidence type="ECO:0000313" key="8">
    <source>
        <dbReference type="Proteomes" id="UP000541181"/>
    </source>
</evidence>
<evidence type="ECO:0000256" key="1">
    <source>
        <dbReference type="ARBA" id="ARBA00004123"/>
    </source>
</evidence>
<feature type="region of interest" description="Disordered" evidence="5">
    <location>
        <begin position="1"/>
        <end position="46"/>
    </location>
</feature>
<sequence length="1159" mass="127134">MNREDRNVLRMKERERRNQEIQQGEEAFPPNSPLFAEPYKVTSKEDKLSSRIQSMLGNYDEMEDLTGDRSLQKIGIPKPTVPSTQDEKSNQSFFGDQRHNTSSHQSSKWTPVGPAPSTSSQSQKRSSGLQSGHSSQRGSGNNTSSSGQRHDRDSYSSSSSRKKSQHGSEHSKPRSSSPGKPSAVSSLSSSHSRSHGSDHHSKEHQRSKSPRDPDANWDSPSRVPSFSSGQHSNQSFPPSLMSKSSSMLQKPTAYVRPMDGQESMEPKLSSEHYSSQTHGSSVNELKPSSKAHLTKLKIPSQPLDASASGDVSCVDEILKEMTHSWPPPLTAIHTPCKTEPSKFPFPTKESQQSSFGTGEQKRYNPSSKTSNGHQSKSMLKDDLKLSSSEDSDGEQDCDKTVPRSTPGSNSEPSQHNSEGADNSRDDSSSHSGSESSSGSDSESESSSSDSEANEPSQSASPEPEPPPTNKWQLDNWLNKVNSHKVSPASSVDSNIPSSQGYKKEGRDQGSGSGYTDQSGSKDLVSSTPGRDSKPTQKGSESSRGRQKSPAQSDSSTQRRTVGKKQPKKAEKTPVEEPRGGLKIESETPVDMATNIPSNRHKAATKGSRKPNIKKEPKSSPRPTTEKKKYKASSKSAQKSREFIETDTSSSDSDENESLPPSSQTPKYSESNRTPVKSSMEEDDSFFRQRMFSPMEEKELLSPLSDPDERYPLIVKIDLSLLSRIPGKPYKDADAPKVEKKNVPEKHARESQKQPSDKSSTKGKRKHKQNEDENRASESKKTKLEEKAPSGHKTSSSRESSKPSAIKEKDLLPSPAAPVLQKDSKQEHGSRKRTVSQSSSLKSSSTLSKEGSSGSKSSSSSKQKKTEGKGSSSAKETKEKILNNSSNCPPASAQSTEGSKSRRAKLVFDDRTYSADHYLQEAKKLKHNADALSDRFEKAVYYLDAVVSFIECGNALEKNAQESKSPFPMYSETVELIKYTMKLKNYLAPDATAADKRLAVLCLRCQSLLYLRLFKLKKESALKYSKTLTEHLKNSYNNSQAPSPGMGSKPVGMPSPVSPKLSPGNSGNYSSGTANPSGSGSSVTIPQRIHQMAASYVQVTSNFLYATEIWDQAEQLSKEQKEFFAELDKVMGPLIFNSSIMTDLVRYTRQGLHWLRLDAK</sequence>
<feature type="compositionally biased region" description="Low complexity" evidence="5">
    <location>
        <begin position="174"/>
        <end position="191"/>
    </location>
</feature>
<dbReference type="InterPro" id="IPR007797">
    <property type="entry name" value="AF4/FMR2"/>
</dbReference>
<feature type="compositionally biased region" description="Polar residues" evidence="5">
    <location>
        <begin position="271"/>
        <end position="283"/>
    </location>
</feature>
<reference evidence="7 8" key="1">
    <citation type="submission" date="2019-09" db="EMBL/GenBank/DDBJ databases">
        <title>Bird 10,000 Genomes (B10K) Project - Family phase.</title>
        <authorList>
            <person name="Zhang G."/>
        </authorList>
    </citation>
    <scope>NUCLEOTIDE SEQUENCE [LARGE SCALE GENOMIC DNA]</scope>
    <source>
        <strain evidence="7">B10K-CU-031-22</strain>
    </source>
</reference>
<dbReference type="InterPro" id="IPR043640">
    <property type="entry name" value="AF4/FMR2_CHD"/>
</dbReference>
<accession>A0A7K5GMU0</accession>
<dbReference type="Pfam" id="PF18875">
    <property type="entry name" value="AF4_int"/>
    <property type="match status" value="1"/>
</dbReference>
<feature type="compositionally biased region" description="Polar residues" evidence="5">
    <location>
        <begin position="90"/>
        <end position="109"/>
    </location>
</feature>
<feature type="compositionally biased region" description="Polar residues" evidence="5">
    <location>
        <begin position="402"/>
        <end position="420"/>
    </location>
</feature>
<feature type="compositionally biased region" description="Low complexity" evidence="5">
    <location>
        <begin position="234"/>
        <end position="250"/>
    </location>
</feature>
<organism evidence="7 8">
    <name type="scientific">Chunga burmeisteri</name>
    <name type="common">Black-legged seriema</name>
    <dbReference type="NCBI Taxonomy" id="1352770"/>
    <lineage>
        <taxon>Eukaryota</taxon>
        <taxon>Metazoa</taxon>
        <taxon>Chordata</taxon>
        <taxon>Craniata</taxon>
        <taxon>Vertebrata</taxon>
        <taxon>Euteleostomi</taxon>
        <taxon>Archelosauria</taxon>
        <taxon>Archosauria</taxon>
        <taxon>Dinosauria</taxon>
        <taxon>Saurischia</taxon>
        <taxon>Theropoda</taxon>
        <taxon>Coelurosauria</taxon>
        <taxon>Aves</taxon>
        <taxon>Neognathae</taxon>
        <taxon>Neoaves</taxon>
        <taxon>Telluraves</taxon>
        <taxon>Australaves</taxon>
        <taxon>Cariamiformes</taxon>
        <taxon>Cariamidae</taxon>
        <taxon>Chunga</taxon>
    </lineage>
</organism>
<feature type="compositionally biased region" description="Low complexity" evidence="5">
    <location>
        <begin position="835"/>
        <end position="860"/>
    </location>
</feature>
<dbReference type="InterPro" id="IPR043639">
    <property type="entry name" value="AF4_int"/>
</dbReference>
<feature type="region of interest" description="Disordered" evidence="5">
    <location>
        <begin position="1033"/>
        <end position="1082"/>
    </location>
</feature>
<evidence type="ECO:0000256" key="5">
    <source>
        <dbReference type="SAM" id="MobiDB-lite"/>
    </source>
</evidence>